<evidence type="ECO:0000313" key="2">
    <source>
        <dbReference type="Proteomes" id="UP000288804"/>
    </source>
</evidence>
<dbReference type="RefSeq" id="WP_129196199.1">
    <property type="nucleotide sequence ID" value="NZ_CABHXI010000063.1"/>
</dbReference>
<sequence>MPATDSHKMWADLLHDDPTASQDILAEVRQRILEGEIEVAKGMLRTLIKATCGYPAISDDVGRNSKSIMRMLSPDVDPGIKAFMSVVNAAERHSHKPA</sequence>
<dbReference type="Proteomes" id="UP000288804">
    <property type="component" value="Chromosome"/>
</dbReference>
<reference evidence="2" key="1">
    <citation type="submission" date="2018-09" db="EMBL/GenBank/DDBJ databases">
        <title>Yersinia hibernicus sp. nov.</title>
        <authorList>
            <person name="Nguyen S.V."/>
            <person name="Mundanda D.M."/>
            <person name="Anes J."/>
            <person name="Fanning S."/>
        </authorList>
    </citation>
    <scope>NUCLEOTIDE SEQUENCE [LARGE SCALE GENOMIC DNA]</scope>
    <source>
        <strain evidence="2">CFS1934</strain>
    </source>
</reference>
<keyword evidence="2" id="KW-1185">Reference proteome</keyword>
<proteinExistence type="predicted"/>
<name>A0ABX5QZ90_9GAMM</name>
<gene>
    <name evidence="1" type="ORF">D5F51_08745</name>
</gene>
<evidence type="ECO:0000313" key="1">
    <source>
        <dbReference type="EMBL" id="QAX78639.1"/>
    </source>
</evidence>
<protein>
    <submittedName>
        <fullName evidence="1">Uncharacterized protein</fullName>
    </submittedName>
</protein>
<accession>A0ABX5QZ90</accession>
<organism evidence="1 2">
    <name type="scientific">Yersinia hibernica</name>
    <dbReference type="NCBI Taxonomy" id="2339259"/>
    <lineage>
        <taxon>Bacteria</taxon>
        <taxon>Pseudomonadati</taxon>
        <taxon>Pseudomonadota</taxon>
        <taxon>Gammaproteobacteria</taxon>
        <taxon>Enterobacterales</taxon>
        <taxon>Yersiniaceae</taxon>
        <taxon>Yersinia</taxon>
    </lineage>
</organism>
<dbReference type="EMBL" id="CP032487">
    <property type="protein sequence ID" value="QAX78639.1"/>
    <property type="molecule type" value="Genomic_DNA"/>
</dbReference>